<feature type="domain" description="Alcohol dehydrogenase-like C-terminal" evidence="5">
    <location>
        <begin position="184"/>
        <end position="285"/>
    </location>
</feature>
<dbReference type="EMBL" id="BMMS01000045">
    <property type="protein sequence ID" value="GGO99434.1"/>
    <property type="molecule type" value="Genomic_DNA"/>
</dbReference>
<dbReference type="PANTHER" id="PTHR42813:SF7">
    <property type="entry name" value="ALCOHOL DEHYDROGENASE (ZN-DEPENDENT)-RELATED"/>
    <property type="match status" value="1"/>
</dbReference>
<evidence type="ECO:0000256" key="4">
    <source>
        <dbReference type="SAM" id="MobiDB-lite"/>
    </source>
</evidence>
<dbReference type="GO" id="GO:0046872">
    <property type="term" value="F:metal ion binding"/>
    <property type="evidence" value="ECO:0007669"/>
    <property type="project" value="UniProtKB-KW"/>
</dbReference>
<dbReference type="SUPFAM" id="SSF51735">
    <property type="entry name" value="NAD(P)-binding Rossmann-fold domains"/>
    <property type="match status" value="1"/>
</dbReference>
<keyword evidence="2" id="KW-0479">Metal-binding</keyword>
<dbReference type="InterPro" id="IPR036291">
    <property type="entry name" value="NAD(P)-bd_dom_sf"/>
</dbReference>
<evidence type="ECO:0000313" key="8">
    <source>
        <dbReference type="Proteomes" id="UP000641932"/>
    </source>
</evidence>
<proteinExistence type="predicted"/>
<dbReference type="Pfam" id="PF00107">
    <property type="entry name" value="ADH_zinc_N"/>
    <property type="match status" value="1"/>
</dbReference>
<comment type="cofactor">
    <cofactor evidence="1">
        <name>Zn(2+)</name>
        <dbReference type="ChEBI" id="CHEBI:29105"/>
    </cofactor>
</comment>
<organism evidence="7 8">
    <name type="scientific">Wenjunlia tyrosinilytica</name>
    <dbReference type="NCBI Taxonomy" id="1544741"/>
    <lineage>
        <taxon>Bacteria</taxon>
        <taxon>Bacillati</taxon>
        <taxon>Actinomycetota</taxon>
        <taxon>Actinomycetes</taxon>
        <taxon>Kitasatosporales</taxon>
        <taxon>Streptomycetaceae</taxon>
        <taxon>Wenjunlia</taxon>
    </lineage>
</organism>
<gene>
    <name evidence="7" type="ORF">GCM10012280_65860</name>
</gene>
<reference evidence="7" key="1">
    <citation type="journal article" date="2014" name="Int. J. Syst. Evol. Microbiol.">
        <title>Complete genome sequence of Corynebacterium casei LMG S-19264T (=DSM 44701T), isolated from a smear-ripened cheese.</title>
        <authorList>
            <consortium name="US DOE Joint Genome Institute (JGI-PGF)"/>
            <person name="Walter F."/>
            <person name="Albersmeier A."/>
            <person name="Kalinowski J."/>
            <person name="Ruckert C."/>
        </authorList>
    </citation>
    <scope>NUCLEOTIDE SEQUENCE</scope>
    <source>
        <strain evidence="7">CGMCC 4.7201</strain>
    </source>
</reference>
<dbReference type="InterPro" id="IPR013154">
    <property type="entry name" value="ADH-like_N"/>
</dbReference>
<dbReference type="Gene3D" id="3.90.180.10">
    <property type="entry name" value="Medium-chain alcohol dehydrogenases, catalytic domain"/>
    <property type="match status" value="1"/>
</dbReference>
<dbReference type="SUPFAM" id="SSF50129">
    <property type="entry name" value="GroES-like"/>
    <property type="match status" value="1"/>
</dbReference>
<comment type="caution">
    <text evidence="7">The sequence shown here is derived from an EMBL/GenBank/DDBJ whole genome shotgun (WGS) entry which is preliminary data.</text>
</comment>
<keyword evidence="8" id="KW-1185">Reference proteome</keyword>
<evidence type="ECO:0000256" key="3">
    <source>
        <dbReference type="ARBA" id="ARBA00022833"/>
    </source>
</evidence>
<feature type="domain" description="Alcohol dehydrogenase-like N-terminal" evidence="6">
    <location>
        <begin position="25"/>
        <end position="141"/>
    </location>
</feature>
<dbReference type="Proteomes" id="UP000641932">
    <property type="component" value="Unassembled WGS sequence"/>
</dbReference>
<dbReference type="PANTHER" id="PTHR42813">
    <property type="entry name" value="ZINC-TYPE ALCOHOL DEHYDROGENASE-LIKE"/>
    <property type="match status" value="1"/>
</dbReference>
<evidence type="ECO:0000256" key="2">
    <source>
        <dbReference type="ARBA" id="ARBA00022723"/>
    </source>
</evidence>
<accession>A0A918E2G0</accession>
<evidence type="ECO:0000259" key="6">
    <source>
        <dbReference type="Pfam" id="PF08240"/>
    </source>
</evidence>
<dbReference type="InterPro" id="IPR011032">
    <property type="entry name" value="GroES-like_sf"/>
</dbReference>
<evidence type="ECO:0000313" key="7">
    <source>
        <dbReference type="EMBL" id="GGO99434.1"/>
    </source>
</evidence>
<evidence type="ECO:0000256" key="1">
    <source>
        <dbReference type="ARBA" id="ARBA00001947"/>
    </source>
</evidence>
<keyword evidence="3" id="KW-0862">Zinc</keyword>
<name>A0A918E2G0_9ACTN</name>
<dbReference type="Pfam" id="PF08240">
    <property type="entry name" value="ADH_N"/>
    <property type="match status" value="1"/>
</dbReference>
<sequence>MRSLTVVGPSRVEWREAPSPELQEDTDVLVRPIASATCDLDRRLVLGDSPFKPPYALGHEAVGEVVATGDAPCGLRPGDRVVIPWHISCGTCAECGRSMPGACRSVHRLASYGNTAGGHWGGLFDELVRVPWGARNLVALPPDVDPVVAAFCSDSLVDAYRTVSPPLAAQPGATVLVVGGTASLGLLTVLSAVALAATEVFYVDRNPRSVQTAARLGATAMLITSYSEPVSGVFDLTVDASADTEGLRRALKSTRPGGTCVSRSVYFTEPALPYLDLYASGVTLVTGPPHATPHMPEVLRLLSSGALDPRPVLAGPYSYDEAPEVLRDPPPGKPAFAHPRAGAA</sequence>
<dbReference type="InterPro" id="IPR013149">
    <property type="entry name" value="ADH-like_C"/>
</dbReference>
<reference evidence="7" key="2">
    <citation type="submission" date="2020-09" db="EMBL/GenBank/DDBJ databases">
        <authorList>
            <person name="Sun Q."/>
            <person name="Zhou Y."/>
        </authorList>
    </citation>
    <scope>NUCLEOTIDE SEQUENCE</scope>
    <source>
        <strain evidence="7">CGMCC 4.7201</strain>
    </source>
</reference>
<protein>
    <submittedName>
        <fullName evidence="7">Alcohol dehydrogenase</fullName>
    </submittedName>
</protein>
<dbReference type="Gene3D" id="3.40.50.720">
    <property type="entry name" value="NAD(P)-binding Rossmann-like Domain"/>
    <property type="match status" value="1"/>
</dbReference>
<feature type="region of interest" description="Disordered" evidence="4">
    <location>
        <begin position="321"/>
        <end position="344"/>
    </location>
</feature>
<dbReference type="AlphaFoldDB" id="A0A918E2G0"/>
<evidence type="ECO:0000259" key="5">
    <source>
        <dbReference type="Pfam" id="PF00107"/>
    </source>
</evidence>